<dbReference type="InterPro" id="IPR010272">
    <property type="entry name" value="T6SS_TssF"/>
</dbReference>
<sequence length="620" mass="69416">MQDLLPHYERELAVLRNQSREFAQRYPKIASRLQLNGESSEDPHVERLIESFAFLAARVHKRLDDDFPLFTESLLEVLYPHYMRPFPSCSIAQFHLGAAAAQMSEPVRVPRAELLKSRPLGGVTCQFRTAYDVDLLPVRLVQAEFRMAMRTPMGTRWPAGTTAVISLHFEASSPQFSLAWMFGRQLRVYLDGEPSMVSALREALCAHSLGVMLEYGEGQTWSGPHPERPCVVGFEDDQALIEQDARSHPAYRLLTEYFAFPDKFNFVDLPWPGQPMTGSATVGAMLRRATLHVPVRGLRADSDAARLLEGLQASHLQLGCTPVVNLFPTPADPIRVTHTRTTYPVLVDARRAHAYEVCAVSRVWSVRQTPHGERAEEFRPFYSLRHDDLARGEVAARYWYTQRDAAVAQRSPGYEVEIGLVDPEFNPAEAQQETLSIEVLATNRDLPAQLAIGQPGGDLSVEGGSLAKEIRLLRKPTTSQRFERGNGALWRLISHLSLNHLSLSRGGLDALKEMLRLYDLPRSAINQRQVDGMVAVDYRSATTWLPGRPYATFVRGTEVRLTVDESSYVGVGLHLFAQVIDRFVGLYAHLNSFTQLKLVCARTGEELLSCSPRSGAQSLL</sequence>
<dbReference type="EMBL" id="PSNX01000002">
    <property type="protein sequence ID" value="PPE67696.1"/>
    <property type="molecule type" value="Genomic_DNA"/>
</dbReference>
<keyword evidence="2" id="KW-1185">Reference proteome</keyword>
<evidence type="ECO:0000313" key="1">
    <source>
        <dbReference type="EMBL" id="PPE67696.1"/>
    </source>
</evidence>
<name>A0A2S5SY87_9BURK</name>
<comment type="caution">
    <text evidence="1">The sequence shown here is derived from an EMBL/GenBank/DDBJ whole genome shotgun (WGS) entry which is preliminary data.</text>
</comment>
<dbReference type="PANTHER" id="PTHR35370">
    <property type="entry name" value="CYTOPLASMIC PROTEIN-RELATED-RELATED"/>
    <property type="match status" value="1"/>
</dbReference>
<proteinExistence type="predicted"/>
<organism evidence="1 2">
    <name type="scientific">Caldimonas caldifontis</name>
    <dbReference type="NCBI Taxonomy" id="1452508"/>
    <lineage>
        <taxon>Bacteria</taxon>
        <taxon>Pseudomonadati</taxon>
        <taxon>Pseudomonadota</taxon>
        <taxon>Betaproteobacteria</taxon>
        <taxon>Burkholderiales</taxon>
        <taxon>Sphaerotilaceae</taxon>
        <taxon>Caldimonas</taxon>
    </lineage>
</organism>
<dbReference type="NCBIfam" id="TIGR03359">
    <property type="entry name" value="VI_chp_6"/>
    <property type="match status" value="1"/>
</dbReference>
<dbReference type="Proteomes" id="UP000238605">
    <property type="component" value="Unassembled WGS sequence"/>
</dbReference>
<dbReference type="OrthoDB" id="9763676at2"/>
<reference evidence="1 2" key="1">
    <citation type="submission" date="2018-02" db="EMBL/GenBank/DDBJ databases">
        <title>Reclassifiation of [Polyangium] brachysporum DSM 7029 as Guopingzhaonella breviflexa gen. nov., sp. nov., a member of the family Comamonadaceae.</title>
        <authorList>
            <person name="Tang B."/>
        </authorList>
    </citation>
    <scope>NUCLEOTIDE SEQUENCE [LARGE SCALE GENOMIC DNA]</scope>
    <source>
        <strain evidence="1 2">BCRC 80649</strain>
    </source>
</reference>
<gene>
    <name evidence="1" type="primary">vasA</name>
    <name evidence="1" type="ORF">C1704_02195</name>
</gene>
<dbReference type="RefSeq" id="WP_104300561.1">
    <property type="nucleotide sequence ID" value="NZ_PSNX01000002.1"/>
</dbReference>
<dbReference type="Pfam" id="PF05947">
    <property type="entry name" value="T6SS_TssF"/>
    <property type="match status" value="1"/>
</dbReference>
<protein>
    <submittedName>
        <fullName evidence="1">Type VI secretion system baseplate subunit TssF</fullName>
    </submittedName>
</protein>
<dbReference type="PIRSF" id="PIRSF028304">
    <property type="entry name" value="UCP028304"/>
    <property type="match status" value="1"/>
</dbReference>
<accession>A0A2S5SY87</accession>
<dbReference type="PANTHER" id="PTHR35370:SF1">
    <property type="entry name" value="TYPE VI SECRETION SYSTEM COMPONENT TSSF1"/>
    <property type="match status" value="1"/>
</dbReference>
<dbReference type="AlphaFoldDB" id="A0A2S5SY87"/>
<evidence type="ECO:0000313" key="2">
    <source>
        <dbReference type="Proteomes" id="UP000238605"/>
    </source>
</evidence>